<keyword evidence="2" id="KW-0812">Transmembrane</keyword>
<keyword evidence="2" id="KW-0472">Membrane</keyword>
<dbReference type="STRING" id="1776.BHQ18_03580"/>
<evidence type="ECO:0000313" key="3">
    <source>
        <dbReference type="EMBL" id="ODQ91938.1"/>
    </source>
</evidence>
<feature type="transmembrane region" description="Helical" evidence="2">
    <location>
        <begin position="65"/>
        <end position="84"/>
    </location>
</feature>
<dbReference type="EMBL" id="MIHA01000002">
    <property type="protein sequence ID" value="ODQ91938.1"/>
    <property type="molecule type" value="Genomic_DNA"/>
</dbReference>
<name>A0A1E3RQ12_MYCFV</name>
<evidence type="ECO:0000313" key="4">
    <source>
        <dbReference type="Proteomes" id="UP000094053"/>
    </source>
</evidence>
<evidence type="ECO:0000256" key="2">
    <source>
        <dbReference type="SAM" id="Phobius"/>
    </source>
</evidence>
<dbReference type="OrthoDB" id="9887161at2"/>
<evidence type="ECO:0000256" key="1">
    <source>
        <dbReference type="SAM" id="MobiDB-lite"/>
    </source>
</evidence>
<proteinExistence type="predicted"/>
<protein>
    <submittedName>
        <fullName evidence="3">Uncharacterized protein</fullName>
    </submittedName>
</protein>
<sequence>MSQAETGPAGAGESPAQTETSEVPTTTRGRYAVPIAVLAALLGLYELIAGFALTGAVATMDGASAAWWVTGPLHLVLGGLLIYGSVATVRNRPNGILVPVAAVAVIAILVSAVMKIADGVVPLELVVVLLYAALAYLVRRAG</sequence>
<feature type="region of interest" description="Disordered" evidence="1">
    <location>
        <begin position="1"/>
        <end position="25"/>
    </location>
</feature>
<feature type="compositionally biased region" description="Polar residues" evidence="1">
    <location>
        <begin position="15"/>
        <end position="25"/>
    </location>
</feature>
<feature type="transmembrane region" description="Helical" evidence="2">
    <location>
        <begin position="31"/>
        <end position="53"/>
    </location>
</feature>
<dbReference type="Proteomes" id="UP000094053">
    <property type="component" value="Unassembled WGS sequence"/>
</dbReference>
<organism evidence="3 4">
    <name type="scientific">Mycolicibacterium flavescens</name>
    <name type="common">Mycobacterium flavescens</name>
    <dbReference type="NCBI Taxonomy" id="1776"/>
    <lineage>
        <taxon>Bacteria</taxon>
        <taxon>Bacillati</taxon>
        <taxon>Actinomycetota</taxon>
        <taxon>Actinomycetes</taxon>
        <taxon>Mycobacteriales</taxon>
        <taxon>Mycobacteriaceae</taxon>
        <taxon>Mycolicibacterium</taxon>
    </lineage>
</organism>
<dbReference type="RefSeq" id="WP_069412191.1">
    <property type="nucleotide sequence ID" value="NZ_JACKUL010000018.1"/>
</dbReference>
<comment type="caution">
    <text evidence="3">The sequence shown here is derived from an EMBL/GenBank/DDBJ whole genome shotgun (WGS) entry which is preliminary data.</text>
</comment>
<feature type="transmembrane region" description="Helical" evidence="2">
    <location>
        <begin position="96"/>
        <end position="114"/>
    </location>
</feature>
<dbReference type="AlphaFoldDB" id="A0A1E3RQ12"/>
<accession>A0A1E3RQ12</accession>
<reference evidence="4" key="1">
    <citation type="submission" date="2016-09" db="EMBL/GenBank/DDBJ databases">
        <authorList>
            <person name="Greninger A.L."/>
            <person name="Jerome K.R."/>
            <person name="Mcnair B."/>
            <person name="Wallis C."/>
            <person name="Fang F."/>
        </authorList>
    </citation>
    <scope>NUCLEOTIDE SEQUENCE [LARGE SCALE GENOMIC DNA]</scope>
    <source>
        <strain evidence="4">M6</strain>
    </source>
</reference>
<keyword evidence="2" id="KW-1133">Transmembrane helix</keyword>
<keyword evidence="4" id="KW-1185">Reference proteome</keyword>
<feature type="transmembrane region" description="Helical" evidence="2">
    <location>
        <begin position="120"/>
        <end position="138"/>
    </location>
</feature>
<gene>
    <name evidence="3" type="ORF">BHQ18_03580</name>
</gene>